<evidence type="ECO:0000256" key="1">
    <source>
        <dbReference type="SAM" id="MobiDB-lite"/>
    </source>
</evidence>
<feature type="transmembrane region" description="Helical" evidence="2">
    <location>
        <begin position="225"/>
        <end position="247"/>
    </location>
</feature>
<accession>L1JP61</accession>
<gene>
    <name evidence="3" type="ORF">GUITHDRAFT_104174</name>
</gene>
<keyword evidence="2" id="KW-0812">Transmembrane</keyword>
<feature type="transmembrane region" description="Helical" evidence="2">
    <location>
        <begin position="329"/>
        <end position="347"/>
    </location>
</feature>
<evidence type="ECO:0000256" key="2">
    <source>
        <dbReference type="SAM" id="Phobius"/>
    </source>
</evidence>
<dbReference type="EMBL" id="JH992979">
    <property type="protein sequence ID" value="EKX50366.1"/>
    <property type="molecule type" value="Genomic_DNA"/>
</dbReference>
<dbReference type="EnsemblProtists" id="EKX50366">
    <property type="protein sequence ID" value="EKX50366"/>
    <property type="gene ID" value="GUITHDRAFT_104174"/>
</dbReference>
<reference evidence="4" key="3">
    <citation type="submission" date="2015-06" db="UniProtKB">
        <authorList>
            <consortium name="EnsemblProtists"/>
        </authorList>
    </citation>
    <scope>IDENTIFICATION</scope>
</reference>
<dbReference type="OrthoDB" id="197432at2759"/>
<evidence type="ECO:0008006" key="6">
    <source>
        <dbReference type="Google" id="ProtNLM"/>
    </source>
</evidence>
<name>L1JP61_GUITC</name>
<dbReference type="InterPro" id="IPR021280">
    <property type="entry name" value="TMEM260-like"/>
</dbReference>
<dbReference type="eggNOG" id="ENOG502QSIA">
    <property type="taxonomic scope" value="Eukaryota"/>
</dbReference>
<reference evidence="5" key="2">
    <citation type="submission" date="2012-11" db="EMBL/GenBank/DDBJ databases">
        <authorList>
            <person name="Kuo A."/>
            <person name="Curtis B.A."/>
            <person name="Tanifuji G."/>
            <person name="Burki F."/>
            <person name="Gruber A."/>
            <person name="Irimia M."/>
            <person name="Maruyama S."/>
            <person name="Arias M.C."/>
            <person name="Ball S.G."/>
            <person name="Gile G.H."/>
            <person name="Hirakawa Y."/>
            <person name="Hopkins J.F."/>
            <person name="Rensing S.A."/>
            <person name="Schmutz J."/>
            <person name="Symeonidi A."/>
            <person name="Elias M."/>
            <person name="Eveleigh R.J."/>
            <person name="Herman E.K."/>
            <person name="Klute M.J."/>
            <person name="Nakayama T."/>
            <person name="Obornik M."/>
            <person name="Reyes-Prieto A."/>
            <person name="Armbrust E.V."/>
            <person name="Aves S.J."/>
            <person name="Beiko R.G."/>
            <person name="Coutinho P."/>
            <person name="Dacks J.B."/>
            <person name="Durnford D.G."/>
            <person name="Fast N.M."/>
            <person name="Green B.R."/>
            <person name="Grisdale C."/>
            <person name="Hempe F."/>
            <person name="Henrissat B."/>
            <person name="Hoppner M.P."/>
            <person name="Ishida K.-I."/>
            <person name="Kim E."/>
            <person name="Koreny L."/>
            <person name="Kroth P.G."/>
            <person name="Liu Y."/>
            <person name="Malik S.-B."/>
            <person name="Maier U.G."/>
            <person name="McRose D."/>
            <person name="Mock T."/>
            <person name="Neilson J.A."/>
            <person name="Onodera N.T."/>
            <person name="Poole A.M."/>
            <person name="Pritham E.J."/>
            <person name="Richards T.A."/>
            <person name="Rocap G."/>
            <person name="Roy S.W."/>
            <person name="Sarai C."/>
            <person name="Schaack S."/>
            <person name="Shirato S."/>
            <person name="Slamovits C.H."/>
            <person name="Spencer D.F."/>
            <person name="Suzuki S."/>
            <person name="Worden A.Z."/>
            <person name="Zauner S."/>
            <person name="Barry K."/>
            <person name="Bell C."/>
            <person name="Bharti A.K."/>
            <person name="Crow J.A."/>
            <person name="Grimwood J."/>
            <person name="Kramer R."/>
            <person name="Lindquist E."/>
            <person name="Lucas S."/>
            <person name="Salamov A."/>
            <person name="McFadden G.I."/>
            <person name="Lane C.E."/>
            <person name="Keeling P.J."/>
            <person name="Gray M.W."/>
            <person name="Grigoriev I.V."/>
            <person name="Archibald J.M."/>
        </authorList>
    </citation>
    <scope>NUCLEOTIDE SEQUENCE</scope>
    <source>
        <strain evidence="5">CCMP2712</strain>
    </source>
</reference>
<dbReference type="Pfam" id="PF11028">
    <property type="entry name" value="TMEM260-like"/>
    <property type="match status" value="1"/>
</dbReference>
<protein>
    <recommendedName>
        <fullName evidence="6">DUF2723 domain-containing protein</fullName>
    </recommendedName>
</protein>
<dbReference type="PANTHER" id="PTHR16214">
    <property type="entry name" value="TRANSMEMBRANE PROTEIN 260"/>
    <property type="match status" value="1"/>
</dbReference>
<keyword evidence="2" id="KW-1133">Transmembrane helix</keyword>
<feature type="transmembrane region" description="Helical" evidence="2">
    <location>
        <begin position="197"/>
        <end position="216"/>
    </location>
</feature>
<feature type="compositionally biased region" description="Polar residues" evidence="1">
    <location>
        <begin position="25"/>
        <end position="40"/>
    </location>
</feature>
<feature type="transmembrane region" description="Helical" evidence="2">
    <location>
        <begin position="391"/>
        <end position="411"/>
    </location>
</feature>
<dbReference type="InterPro" id="IPR052724">
    <property type="entry name" value="GT117_domain-containing"/>
</dbReference>
<feature type="compositionally biased region" description="Acidic residues" evidence="1">
    <location>
        <begin position="8"/>
        <end position="22"/>
    </location>
</feature>
<evidence type="ECO:0000313" key="4">
    <source>
        <dbReference type="EnsemblProtists" id="EKX50366"/>
    </source>
</evidence>
<dbReference type="OMA" id="MARSIRH"/>
<evidence type="ECO:0000313" key="3">
    <source>
        <dbReference type="EMBL" id="EKX50366.1"/>
    </source>
</evidence>
<dbReference type="GeneID" id="17306927"/>
<feature type="transmembrane region" description="Helical" evidence="2">
    <location>
        <begin position="418"/>
        <end position="436"/>
    </location>
</feature>
<proteinExistence type="predicted"/>
<dbReference type="HOGENOM" id="CLU_019631_1_0_1"/>
<feature type="transmembrane region" description="Helical" evidence="2">
    <location>
        <begin position="359"/>
        <end position="379"/>
    </location>
</feature>
<feature type="region of interest" description="Disordered" evidence="1">
    <location>
        <begin position="1"/>
        <end position="45"/>
    </location>
</feature>
<dbReference type="Proteomes" id="UP000011087">
    <property type="component" value="Unassembled WGS sequence"/>
</dbReference>
<keyword evidence="2" id="KW-0472">Membrane</keyword>
<evidence type="ECO:0000313" key="5">
    <source>
        <dbReference type="Proteomes" id="UP000011087"/>
    </source>
</evidence>
<keyword evidence="5" id="KW-1185">Reference proteome</keyword>
<dbReference type="KEGG" id="gtt:GUITHDRAFT_104174"/>
<sequence length="730" mass="82110">MPAWKGDDGEEEQEEQEQEQEGSSDRNSLTSPVTPLTPSHQHGEWEDAGEAITPSEDRDGFGMYRHPAVDMEGGRMQAAITSFLILSVYYRTLSPSISGGDSGEVMAAACSGGPAHPPGYPLFVLLARGAMSLFASLGENKAYRVNLMCAMLTAAGVYHLHRAARVMTGSDSSATLASAMYGLSPLIWNNALQAEVFALNNFFVCLLTNLLVRYLARDRPSATRVAFTGAFVVGLGLTNQHTLVLYFKFCPQFEHVPQYSWGDRRSFQGFLNHFLRKDYGTFVLAAGGTEVHGKPVSLLEGIRFYLEDIAGPRLDERRRGHTKTYEGQLMYIGIPFAVVGLILCLYGRPLQRNLAAGRVLVICYLFYIIVFHSLANLPIKVPLFLAVHARFWQMPNSTLFLFVGIGFEFLSRRFADKAFALSVRWAIVCLCVWLQFVKNFDKQDQSGNYAVEFVTRTAIETLPPNAILLCSGDLQFNPGLYLTVCENVRPDVRFMSLQLMSYRWYGLNSSIKWPGVVFPGRSHWPDKYGYSLQKFYDANIWDRPIHSYGGNRPAENLEKLLEDPSLNEDQFFHFTWGLTDRMIPTQVEKINIHQYARCHAKAFAPMEEWEKNGSLPDLLKYGEDTWEDQVVREFYITYHRFGHQLMEYYRTLPGETCGGACPEGCDCDYSMGTTLALARHSYQKLGDAYNNYTAWGLEVPFNWDGAVHQNLGTIDEYEGNAAEGEEGPGG</sequence>
<dbReference type="RefSeq" id="XP_005837346.1">
    <property type="nucleotide sequence ID" value="XM_005837289.1"/>
</dbReference>
<dbReference type="PANTHER" id="PTHR16214:SF3">
    <property type="entry name" value="TRANSMEMBRANE PROTEIN 260"/>
    <property type="match status" value="1"/>
</dbReference>
<dbReference type="PaxDb" id="55529-EKX50366"/>
<organism evidence="3">
    <name type="scientific">Guillardia theta (strain CCMP2712)</name>
    <name type="common">Cryptophyte</name>
    <dbReference type="NCBI Taxonomy" id="905079"/>
    <lineage>
        <taxon>Eukaryota</taxon>
        <taxon>Cryptophyceae</taxon>
        <taxon>Pyrenomonadales</taxon>
        <taxon>Geminigeraceae</taxon>
        <taxon>Guillardia</taxon>
    </lineage>
</organism>
<reference evidence="3 5" key="1">
    <citation type="journal article" date="2012" name="Nature">
        <title>Algal genomes reveal evolutionary mosaicism and the fate of nucleomorphs.</title>
        <authorList>
            <consortium name="DOE Joint Genome Institute"/>
            <person name="Curtis B.A."/>
            <person name="Tanifuji G."/>
            <person name="Burki F."/>
            <person name="Gruber A."/>
            <person name="Irimia M."/>
            <person name="Maruyama S."/>
            <person name="Arias M.C."/>
            <person name="Ball S.G."/>
            <person name="Gile G.H."/>
            <person name="Hirakawa Y."/>
            <person name="Hopkins J.F."/>
            <person name="Kuo A."/>
            <person name="Rensing S.A."/>
            <person name="Schmutz J."/>
            <person name="Symeonidi A."/>
            <person name="Elias M."/>
            <person name="Eveleigh R.J."/>
            <person name="Herman E.K."/>
            <person name="Klute M.J."/>
            <person name="Nakayama T."/>
            <person name="Obornik M."/>
            <person name="Reyes-Prieto A."/>
            <person name="Armbrust E.V."/>
            <person name="Aves S.J."/>
            <person name="Beiko R.G."/>
            <person name="Coutinho P."/>
            <person name="Dacks J.B."/>
            <person name="Durnford D.G."/>
            <person name="Fast N.M."/>
            <person name="Green B.R."/>
            <person name="Grisdale C.J."/>
            <person name="Hempel F."/>
            <person name="Henrissat B."/>
            <person name="Hoppner M.P."/>
            <person name="Ishida K."/>
            <person name="Kim E."/>
            <person name="Koreny L."/>
            <person name="Kroth P.G."/>
            <person name="Liu Y."/>
            <person name="Malik S.B."/>
            <person name="Maier U.G."/>
            <person name="McRose D."/>
            <person name="Mock T."/>
            <person name="Neilson J.A."/>
            <person name="Onodera N.T."/>
            <person name="Poole A.M."/>
            <person name="Pritham E.J."/>
            <person name="Richards T.A."/>
            <person name="Rocap G."/>
            <person name="Roy S.W."/>
            <person name="Sarai C."/>
            <person name="Schaack S."/>
            <person name="Shirato S."/>
            <person name="Slamovits C.H."/>
            <person name="Spencer D.F."/>
            <person name="Suzuki S."/>
            <person name="Worden A.Z."/>
            <person name="Zauner S."/>
            <person name="Barry K."/>
            <person name="Bell C."/>
            <person name="Bharti A.K."/>
            <person name="Crow J.A."/>
            <person name="Grimwood J."/>
            <person name="Kramer R."/>
            <person name="Lindquist E."/>
            <person name="Lucas S."/>
            <person name="Salamov A."/>
            <person name="McFadden G.I."/>
            <person name="Lane C.E."/>
            <person name="Keeling P.J."/>
            <person name="Gray M.W."/>
            <person name="Grigoriev I.V."/>
            <person name="Archibald J.M."/>
        </authorList>
    </citation>
    <scope>NUCLEOTIDE SEQUENCE</scope>
    <source>
        <strain evidence="3 5">CCMP2712</strain>
    </source>
</reference>
<dbReference type="AlphaFoldDB" id="L1JP61"/>